<evidence type="ECO:0000313" key="3">
    <source>
        <dbReference type="Proteomes" id="UP001595836"/>
    </source>
</evidence>
<feature type="transmembrane region" description="Helical" evidence="1">
    <location>
        <begin position="115"/>
        <end position="136"/>
    </location>
</feature>
<dbReference type="RefSeq" id="WP_344988948.1">
    <property type="nucleotide sequence ID" value="NZ_BAABCD010000007.1"/>
</dbReference>
<name>A0ABV9PMA0_9ACTN</name>
<dbReference type="EMBL" id="JBHSHP010000007">
    <property type="protein sequence ID" value="MFC4753490.1"/>
    <property type="molecule type" value="Genomic_DNA"/>
</dbReference>
<organism evidence="2 3">
    <name type="scientific">Dietzia aurantiaca</name>
    <dbReference type="NCBI Taxonomy" id="983873"/>
    <lineage>
        <taxon>Bacteria</taxon>
        <taxon>Bacillati</taxon>
        <taxon>Actinomycetota</taxon>
        <taxon>Actinomycetes</taxon>
        <taxon>Mycobacteriales</taxon>
        <taxon>Dietziaceae</taxon>
        <taxon>Dietzia</taxon>
    </lineage>
</organism>
<keyword evidence="1" id="KW-1133">Transmembrane helix</keyword>
<protein>
    <submittedName>
        <fullName evidence="2">Uncharacterized protein</fullName>
    </submittedName>
</protein>
<keyword evidence="3" id="KW-1185">Reference proteome</keyword>
<feature type="transmembrane region" description="Helical" evidence="1">
    <location>
        <begin position="142"/>
        <end position="161"/>
    </location>
</feature>
<dbReference type="Proteomes" id="UP001595836">
    <property type="component" value="Unassembled WGS sequence"/>
</dbReference>
<feature type="transmembrane region" description="Helical" evidence="1">
    <location>
        <begin position="29"/>
        <end position="51"/>
    </location>
</feature>
<proteinExistence type="predicted"/>
<gene>
    <name evidence="2" type="ORF">ACFO7U_01680</name>
</gene>
<sequence length="276" mass="29240">MTGRLIPAATVVVVVIDGILLATGTITPAVALALFLAVEVPLGAVAVTGYVRRYRDHRRSFGSRREALRALAADDPYLRMMAAEARTFASLGRWIARRPDVPAGAVAIGYSRGTLGIPIALSIAAGIELVAVHLLIPWPTVRLILDLLGVYALLMILGLLAGRIVRPHLIVGGELVLRSGPHVCARVPLSGVTEVRRDRRLSPTSAAVDTDGDRDILALPGPDGTSLTVVLARPVEAAMPGMPWAAPETRQVSEVRLHVDDDDVAAQLLREAVPAA</sequence>
<keyword evidence="1" id="KW-0472">Membrane</keyword>
<keyword evidence="1" id="KW-0812">Transmembrane</keyword>
<evidence type="ECO:0000256" key="1">
    <source>
        <dbReference type="SAM" id="Phobius"/>
    </source>
</evidence>
<evidence type="ECO:0000313" key="2">
    <source>
        <dbReference type="EMBL" id="MFC4753490.1"/>
    </source>
</evidence>
<accession>A0ABV9PMA0</accession>
<reference evidence="3" key="1">
    <citation type="journal article" date="2019" name="Int. J. Syst. Evol. Microbiol.">
        <title>The Global Catalogue of Microorganisms (GCM) 10K type strain sequencing project: providing services to taxonomists for standard genome sequencing and annotation.</title>
        <authorList>
            <consortium name="The Broad Institute Genomics Platform"/>
            <consortium name="The Broad Institute Genome Sequencing Center for Infectious Disease"/>
            <person name="Wu L."/>
            <person name="Ma J."/>
        </authorList>
    </citation>
    <scope>NUCLEOTIDE SEQUENCE [LARGE SCALE GENOMIC DNA]</scope>
    <source>
        <strain evidence="3">JCM 11882</strain>
    </source>
</reference>
<feature type="transmembrane region" description="Helical" evidence="1">
    <location>
        <begin position="5"/>
        <end position="23"/>
    </location>
</feature>
<comment type="caution">
    <text evidence="2">The sequence shown here is derived from an EMBL/GenBank/DDBJ whole genome shotgun (WGS) entry which is preliminary data.</text>
</comment>